<dbReference type="CDD" id="cd16015">
    <property type="entry name" value="LTA_synthase"/>
    <property type="match status" value="1"/>
</dbReference>
<dbReference type="InterPro" id="IPR000917">
    <property type="entry name" value="Sulfatase_N"/>
</dbReference>
<proteinExistence type="predicted"/>
<gene>
    <name evidence="4" type="ORF">PG2002B_1587</name>
</gene>
<evidence type="ECO:0000256" key="2">
    <source>
        <dbReference type="SAM" id="Phobius"/>
    </source>
</evidence>
<sequence>MSSSIRRHHRQHTGTRLRRLHDAKIERIRRRHRADRTLTSMAAGRIAVGSVSASLGTAQSPMSRASASIGATTSSDTTTVTSSGTQTATGSVSSATGSASASAHATETAISRGKDLEGSGKSTTRSEENTTRSATESAADAADGTRGNAESSEGKPGDAVDWRKHPIRAWRAQYGRYKQTRFYQTWAKRPKFSYGAYLCVAFALLLITDMMLLWSIDTKHMYDPDAEYSFFRQILDSSYHSLSSAAGILNFFALGMVYLVCVTVINRFWLGTAIFGAIAGIYAFACKIKYAMRTEPILPSDLGFLNGGGGGENVASFVTDEYKPIIDHGITLIIWFVVICLLLQFLDRRGAFIHCSWRHPFANAKNIFGNICRIAAPVMSVWLIMTYAGALSVPDSSIREFVKDIGYSPVIWNVGDDARANGAATTFLSLTKVKAMDDEPDYNEETMQAIHDRYAKQAQEINTTRNATLTDTTVINVLSETLSDPNRVPGVHFNIDPMPNIHALSNTATTGLMLSPGYGGGTANIEFQQMTGLSMANFNGSMLSPYQQLLPTRPEVFSFNQMWNEACGGDDSCSVGFHPFLQRFYLRNANYKKFKFSHLYTLDSDPKIKHAGTYEGKSGKSGNVTDEQAYQNVIDEVRANAQANKPAQFIELVTMQNHAPYPGIYGDENEFFAADMSNVPDGEKGVIGNYAKGVQRTDEATKQFLDELDAIDKPITVVFYGDHLPGIYTTAANDPKNSIALHETDYFIWSNRASAAHDVKLPESNAAYSSSNYFMAQTAQQLNARVSPYLALLTELHNEIPALSRAVTSGGTWSPDGSVTYLDNEGKEMDPKQFSAKAKQLLSDYRMVQYDMMMGKNHLRSMGFMDLPKQ</sequence>
<feature type="domain" description="Sulfatase N-terminal" evidence="3">
    <location>
        <begin position="473"/>
        <end position="782"/>
    </location>
</feature>
<feature type="transmembrane region" description="Helical" evidence="2">
    <location>
        <begin position="367"/>
        <end position="390"/>
    </location>
</feature>
<comment type="caution">
    <text evidence="4">The sequence shown here is derived from an EMBL/GenBank/DDBJ whole genome shotgun (WGS) entry which is preliminary data.</text>
</comment>
<feature type="compositionally biased region" description="Low complexity" evidence="1">
    <location>
        <begin position="66"/>
        <end position="111"/>
    </location>
</feature>
<keyword evidence="4" id="KW-0808">Transferase</keyword>
<dbReference type="InterPro" id="IPR017850">
    <property type="entry name" value="Alkaline_phosphatase_core_sf"/>
</dbReference>
<dbReference type="Pfam" id="PF00884">
    <property type="entry name" value="Sulfatase"/>
    <property type="match status" value="1"/>
</dbReference>
<dbReference type="Proteomes" id="UP000292655">
    <property type="component" value="Unassembled WGS sequence"/>
</dbReference>
<dbReference type="AlphaFoldDB" id="A0AB37X378"/>
<keyword evidence="2" id="KW-0812">Transmembrane</keyword>
<evidence type="ECO:0000256" key="1">
    <source>
        <dbReference type="SAM" id="MobiDB-lite"/>
    </source>
</evidence>
<dbReference type="GO" id="GO:0016740">
    <property type="term" value="F:transferase activity"/>
    <property type="evidence" value="ECO:0007669"/>
    <property type="project" value="UniProtKB-KW"/>
</dbReference>
<dbReference type="EMBL" id="RYUX01000015">
    <property type="protein sequence ID" value="RYQ36258.1"/>
    <property type="molecule type" value="Genomic_DNA"/>
</dbReference>
<name>A0AB37X378_9BIFI</name>
<feature type="transmembrane region" description="Helical" evidence="2">
    <location>
        <begin position="268"/>
        <end position="285"/>
    </location>
</feature>
<accession>A0AB37X378</accession>
<dbReference type="Gene3D" id="3.40.720.10">
    <property type="entry name" value="Alkaline Phosphatase, subunit A"/>
    <property type="match status" value="1"/>
</dbReference>
<organism evidence="4 5">
    <name type="scientific">Bifidobacterium pseudolongum subsp. globosum</name>
    <dbReference type="NCBI Taxonomy" id="1690"/>
    <lineage>
        <taxon>Bacteria</taxon>
        <taxon>Bacillati</taxon>
        <taxon>Actinomycetota</taxon>
        <taxon>Actinomycetes</taxon>
        <taxon>Bifidobacteriales</taxon>
        <taxon>Bifidobacteriaceae</taxon>
        <taxon>Bifidobacterium</taxon>
    </lineage>
</organism>
<feature type="compositionally biased region" description="Basic and acidic residues" evidence="1">
    <location>
        <begin position="112"/>
        <end position="130"/>
    </location>
</feature>
<protein>
    <submittedName>
        <fullName evidence="4">Phosphoglycerol transferase</fullName>
    </submittedName>
</protein>
<keyword evidence="2" id="KW-0472">Membrane</keyword>
<feature type="transmembrane region" description="Helical" evidence="2">
    <location>
        <begin position="194"/>
        <end position="216"/>
    </location>
</feature>
<feature type="region of interest" description="Disordered" evidence="1">
    <location>
        <begin position="66"/>
        <end position="160"/>
    </location>
</feature>
<evidence type="ECO:0000259" key="3">
    <source>
        <dbReference type="Pfam" id="PF00884"/>
    </source>
</evidence>
<evidence type="ECO:0000313" key="5">
    <source>
        <dbReference type="Proteomes" id="UP000292655"/>
    </source>
</evidence>
<feature type="transmembrane region" description="Helical" evidence="2">
    <location>
        <begin position="239"/>
        <end position="261"/>
    </location>
</feature>
<reference evidence="4 5" key="1">
    <citation type="submission" date="2018-12" db="EMBL/GenBank/DDBJ databases">
        <title>Unveiling genomic diversity among members of the Bifidobacterium pseudolongum species, a widely distributed gut commensal of the animal kingdom.</title>
        <authorList>
            <person name="Lugli G.A."/>
            <person name="Duranti S."/>
            <person name="Albert K."/>
            <person name="Mancabelli L."/>
            <person name="Napoli S."/>
            <person name="Viappiani A."/>
            <person name="Anzalone R."/>
            <person name="Longhi G."/>
            <person name="Milani C."/>
            <person name="Turroni F."/>
            <person name="Alessandri G."/>
            <person name="Sela D.A."/>
            <person name="Van Sinderen D."/>
            <person name="Ventura M."/>
        </authorList>
    </citation>
    <scope>NUCLEOTIDE SEQUENCE [LARGE SCALE GENOMIC DNA]</scope>
    <source>
        <strain evidence="4 5">2002B</strain>
    </source>
</reference>
<feature type="transmembrane region" description="Helical" evidence="2">
    <location>
        <begin position="325"/>
        <end position="346"/>
    </location>
</feature>
<dbReference type="SUPFAM" id="SSF53649">
    <property type="entry name" value="Alkaline phosphatase-like"/>
    <property type="match status" value="1"/>
</dbReference>
<keyword evidence="2" id="KW-1133">Transmembrane helix</keyword>
<evidence type="ECO:0000313" key="4">
    <source>
        <dbReference type="EMBL" id="RYQ36258.1"/>
    </source>
</evidence>